<evidence type="ECO:0000313" key="2">
    <source>
        <dbReference type="Proteomes" id="UP000260814"/>
    </source>
</evidence>
<protein>
    <recommendedName>
        <fullName evidence="3">Chromosomal replication initiator DnaA C-terminal domain-containing protein</fullName>
    </recommendedName>
</protein>
<dbReference type="Gene3D" id="1.10.1750.10">
    <property type="match status" value="1"/>
</dbReference>
<dbReference type="Proteomes" id="UP000260814">
    <property type="component" value="Unassembled WGS sequence"/>
</dbReference>
<dbReference type="GO" id="GO:0043565">
    <property type="term" value="F:sequence-specific DNA binding"/>
    <property type="evidence" value="ECO:0007669"/>
    <property type="project" value="InterPro"/>
</dbReference>
<dbReference type="AlphaFoldDB" id="A0A3E4Z762"/>
<organism evidence="1 2">
    <name type="scientific">Phocaeicola plebeius</name>
    <dbReference type="NCBI Taxonomy" id="310297"/>
    <lineage>
        <taxon>Bacteria</taxon>
        <taxon>Pseudomonadati</taxon>
        <taxon>Bacteroidota</taxon>
        <taxon>Bacteroidia</taxon>
        <taxon>Bacteroidales</taxon>
        <taxon>Bacteroidaceae</taxon>
        <taxon>Phocaeicola</taxon>
    </lineage>
</organism>
<accession>A0A3E4Z762</accession>
<reference evidence="1 2" key="1">
    <citation type="submission" date="2018-08" db="EMBL/GenBank/DDBJ databases">
        <title>A genome reference for cultivated species of the human gut microbiota.</title>
        <authorList>
            <person name="Zou Y."/>
            <person name="Xue W."/>
            <person name="Luo G."/>
        </authorList>
    </citation>
    <scope>NUCLEOTIDE SEQUENCE [LARGE SCALE GENOMIC DNA]</scope>
    <source>
        <strain evidence="1 2">OM06-2</strain>
    </source>
</reference>
<evidence type="ECO:0008006" key="3">
    <source>
        <dbReference type="Google" id="ProtNLM"/>
    </source>
</evidence>
<dbReference type="InterPro" id="IPR010921">
    <property type="entry name" value="Trp_repressor/repl_initiator"/>
</dbReference>
<dbReference type="RefSeq" id="WP_117702163.1">
    <property type="nucleotide sequence ID" value="NZ_CATVWJ010000013.1"/>
</dbReference>
<sequence>MSKSEIFNTILRMVSEETEIPSAQILSGRKDTETVDARYLLVHFLFQSGLNPSYIAARIGKTERAVNQIHTNFDQRFSTQKIFRISCERIRKRLGNNSFPE</sequence>
<gene>
    <name evidence="1" type="ORF">DXB87_10740</name>
</gene>
<name>A0A3E4Z762_9BACT</name>
<evidence type="ECO:0000313" key="1">
    <source>
        <dbReference type="EMBL" id="RGM90369.1"/>
    </source>
</evidence>
<dbReference type="SUPFAM" id="SSF48295">
    <property type="entry name" value="TrpR-like"/>
    <property type="match status" value="1"/>
</dbReference>
<dbReference type="EMBL" id="QSTW01000013">
    <property type="protein sequence ID" value="RGM90369.1"/>
    <property type="molecule type" value="Genomic_DNA"/>
</dbReference>
<proteinExistence type="predicted"/>
<comment type="caution">
    <text evidence="1">The sequence shown here is derived from an EMBL/GenBank/DDBJ whole genome shotgun (WGS) entry which is preliminary data.</text>
</comment>